<protein>
    <submittedName>
        <fullName evidence="1">YdaS family helix-turn-helix protein</fullName>
    </submittedName>
</protein>
<evidence type="ECO:0000313" key="2">
    <source>
        <dbReference type="Proteomes" id="UP001379235"/>
    </source>
</evidence>
<organism evidence="1 2">
    <name type="scientific">Novosphingobium aquae</name>
    <dbReference type="NCBI Taxonomy" id="3133435"/>
    <lineage>
        <taxon>Bacteria</taxon>
        <taxon>Pseudomonadati</taxon>
        <taxon>Pseudomonadota</taxon>
        <taxon>Alphaproteobacteria</taxon>
        <taxon>Sphingomonadales</taxon>
        <taxon>Sphingomonadaceae</taxon>
        <taxon>Novosphingobium</taxon>
    </lineage>
</organism>
<dbReference type="InterPro" id="IPR031856">
    <property type="entry name" value="YdaS_toxin-like"/>
</dbReference>
<reference evidence="1 2" key="1">
    <citation type="submission" date="2024-03" db="EMBL/GenBank/DDBJ databases">
        <authorList>
            <person name="Jo J.-H."/>
        </authorList>
    </citation>
    <scope>NUCLEOTIDE SEQUENCE [LARGE SCALE GENOMIC DNA]</scope>
    <source>
        <strain evidence="1 2">AS3R-12</strain>
    </source>
</reference>
<dbReference type="InterPro" id="IPR010982">
    <property type="entry name" value="Lambda_DNA-bd_dom_sf"/>
</dbReference>
<proteinExistence type="predicted"/>
<dbReference type="Gene3D" id="1.10.260.40">
    <property type="entry name" value="lambda repressor-like DNA-binding domains"/>
    <property type="match status" value="1"/>
</dbReference>
<accession>A0ABU8S3X4</accession>
<evidence type="ECO:0000313" key="1">
    <source>
        <dbReference type="EMBL" id="MEJ6008655.1"/>
    </source>
</evidence>
<dbReference type="Proteomes" id="UP001379235">
    <property type="component" value="Unassembled WGS sequence"/>
</dbReference>
<dbReference type="EMBL" id="JBBHJY010000001">
    <property type="protein sequence ID" value="MEJ6008655.1"/>
    <property type="molecule type" value="Genomic_DNA"/>
</dbReference>
<keyword evidence="2" id="KW-1185">Reference proteome</keyword>
<gene>
    <name evidence="1" type="ORF">WG900_01855</name>
</gene>
<dbReference type="SUPFAM" id="SSF47413">
    <property type="entry name" value="lambda repressor-like DNA-binding domains"/>
    <property type="match status" value="1"/>
</dbReference>
<sequence>MSLVLTPYEALEAAVKAMGSQQALADLCKVSQTAVWKWLQSSKRLPAEHVLLVEGATSVSRHWLRPDIYPMGLPATGDRFYGIDRRVAGLR</sequence>
<dbReference type="RefSeq" id="WP_339964256.1">
    <property type="nucleotide sequence ID" value="NZ_JBBHJY010000001.1"/>
</dbReference>
<dbReference type="Pfam" id="PF15943">
    <property type="entry name" value="YdaS_toxin"/>
    <property type="match status" value="1"/>
</dbReference>
<comment type="caution">
    <text evidence="1">The sequence shown here is derived from an EMBL/GenBank/DDBJ whole genome shotgun (WGS) entry which is preliminary data.</text>
</comment>
<name>A0ABU8S3X4_9SPHN</name>